<dbReference type="PANTHER" id="PTHR42973">
    <property type="entry name" value="BINDING OXIDOREDUCTASE, PUTATIVE (AFU_ORTHOLOGUE AFUA_1G17690)-RELATED"/>
    <property type="match status" value="1"/>
</dbReference>
<dbReference type="InterPro" id="IPR016166">
    <property type="entry name" value="FAD-bd_PCMH"/>
</dbReference>
<dbReference type="PROSITE" id="PS51387">
    <property type="entry name" value="FAD_PCMH"/>
    <property type="match status" value="1"/>
</dbReference>
<evidence type="ECO:0000256" key="4">
    <source>
        <dbReference type="ARBA" id="ARBA00022827"/>
    </source>
</evidence>
<dbReference type="Gene3D" id="3.40.462.20">
    <property type="match status" value="1"/>
</dbReference>
<evidence type="ECO:0000259" key="7">
    <source>
        <dbReference type="PROSITE" id="PS51387"/>
    </source>
</evidence>
<comment type="similarity">
    <text evidence="2">Belongs to the oxygen-dependent FAD-linked oxidoreductase family.</text>
</comment>
<feature type="chain" id="PRO_5043934182" description="FAD-binding PCMH-type domain-containing protein" evidence="6">
    <location>
        <begin position="16"/>
        <end position="448"/>
    </location>
</feature>
<dbReference type="SUPFAM" id="SSF56176">
    <property type="entry name" value="FAD-binding/transporter-associated domain-like"/>
    <property type="match status" value="1"/>
</dbReference>
<keyword evidence="3" id="KW-0285">Flavoprotein</keyword>
<name>A0AAW0BEB9_9AGAR</name>
<dbReference type="EMBL" id="JAYKXP010000122">
    <property type="protein sequence ID" value="KAK7024498.1"/>
    <property type="molecule type" value="Genomic_DNA"/>
</dbReference>
<keyword evidence="4" id="KW-0274">FAD</keyword>
<keyword evidence="9" id="KW-1185">Reference proteome</keyword>
<dbReference type="PANTHER" id="PTHR42973:SF39">
    <property type="entry name" value="FAD-BINDING PCMH-TYPE DOMAIN-CONTAINING PROTEIN"/>
    <property type="match status" value="1"/>
</dbReference>
<dbReference type="GO" id="GO:0071949">
    <property type="term" value="F:FAD binding"/>
    <property type="evidence" value="ECO:0007669"/>
    <property type="project" value="InterPro"/>
</dbReference>
<evidence type="ECO:0000313" key="9">
    <source>
        <dbReference type="Proteomes" id="UP001383192"/>
    </source>
</evidence>
<sequence>MHLLFFLSLPLLVIASLRDKFANAGIEAVFPGDAPYVNASKGYNLRFDPRPIAITYPNNAEQVSFVVKAGVKEGVRVVARSGGHSYIANSLGSSDYSPAIIVNLSNLNNITYDPTTETAVIQPGNRLGQVALALNEHGRAIPHGRCSWVGFGGHSGFGGWGFSSRMWGLTLDNVLSAEVVLANGTIVRASEDENSDLFWAVRGSSASFGIVTSITVRTHLRPPEATYFLYLWDMDVSTAIFTFESFQEFALSPTLPIDFGGELGMLKGTSRGRVMTAFFGNYYGSHASYNDTVGPFLSSLPPPSNDSEVLQGTWIDIIRKAAVGDLETGNEQDMIRDTFYAKSLMTDENGVSREAMGALMEYLAGIGFDSDAFWHIEVEIYGGAHSAINAIPVNSTAFGRRSSLFTFQPYASTGDMLPPWENSIFGFVDGIVDSVVNNMPSDWDYGKA</sequence>
<organism evidence="8 9">
    <name type="scientific">Paramarasmius palmivorus</name>
    <dbReference type="NCBI Taxonomy" id="297713"/>
    <lineage>
        <taxon>Eukaryota</taxon>
        <taxon>Fungi</taxon>
        <taxon>Dikarya</taxon>
        <taxon>Basidiomycota</taxon>
        <taxon>Agaricomycotina</taxon>
        <taxon>Agaricomycetes</taxon>
        <taxon>Agaricomycetidae</taxon>
        <taxon>Agaricales</taxon>
        <taxon>Marasmiineae</taxon>
        <taxon>Marasmiaceae</taxon>
        <taxon>Paramarasmius</taxon>
    </lineage>
</organism>
<evidence type="ECO:0000256" key="3">
    <source>
        <dbReference type="ARBA" id="ARBA00022630"/>
    </source>
</evidence>
<comment type="cofactor">
    <cofactor evidence="1">
        <name>FAD</name>
        <dbReference type="ChEBI" id="CHEBI:57692"/>
    </cofactor>
</comment>
<proteinExistence type="inferred from homology"/>
<feature type="signal peptide" evidence="6">
    <location>
        <begin position="1"/>
        <end position="15"/>
    </location>
</feature>
<dbReference type="InterPro" id="IPR036318">
    <property type="entry name" value="FAD-bd_PCMH-like_sf"/>
</dbReference>
<feature type="domain" description="FAD-binding PCMH-type" evidence="7">
    <location>
        <begin position="47"/>
        <end position="221"/>
    </location>
</feature>
<keyword evidence="5" id="KW-0560">Oxidoreductase</keyword>
<dbReference type="Gene3D" id="3.30.465.10">
    <property type="match status" value="1"/>
</dbReference>
<accession>A0AAW0BEB9</accession>
<dbReference type="InterPro" id="IPR016169">
    <property type="entry name" value="FAD-bd_PCMH_sub2"/>
</dbReference>
<evidence type="ECO:0000256" key="2">
    <source>
        <dbReference type="ARBA" id="ARBA00005466"/>
    </source>
</evidence>
<evidence type="ECO:0000256" key="1">
    <source>
        <dbReference type="ARBA" id="ARBA00001974"/>
    </source>
</evidence>
<keyword evidence="6" id="KW-0732">Signal</keyword>
<dbReference type="InterPro" id="IPR006094">
    <property type="entry name" value="Oxid_FAD_bind_N"/>
</dbReference>
<dbReference type="AlphaFoldDB" id="A0AAW0BEB9"/>
<protein>
    <recommendedName>
        <fullName evidence="7">FAD-binding PCMH-type domain-containing protein</fullName>
    </recommendedName>
</protein>
<evidence type="ECO:0000256" key="6">
    <source>
        <dbReference type="SAM" id="SignalP"/>
    </source>
</evidence>
<dbReference type="Pfam" id="PF01565">
    <property type="entry name" value="FAD_binding_4"/>
    <property type="match status" value="1"/>
</dbReference>
<evidence type="ECO:0000256" key="5">
    <source>
        <dbReference type="ARBA" id="ARBA00023002"/>
    </source>
</evidence>
<dbReference type="InterPro" id="IPR050416">
    <property type="entry name" value="FAD-linked_Oxidoreductase"/>
</dbReference>
<gene>
    <name evidence="8" type="ORF">VNI00_016250</name>
</gene>
<reference evidence="8 9" key="1">
    <citation type="submission" date="2024-01" db="EMBL/GenBank/DDBJ databases">
        <title>A draft genome for a cacao thread blight-causing isolate of Paramarasmius palmivorus.</title>
        <authorList>
            <person name="Baruah I.K."/>
            <person name="Bukari Y."/>
            <person name="Amoako-Attah I."/>
            <person name="Meinhardt L.W."/>
            <person name="Bailey B.A."/>
            <person name="Cohen S.P."/>
        </authorList>
    </citation>
    <scope>NUCLEOTIDE SEQUENCE [LARGE SCALE GENOMIC DNA]</scope>
    <source>
        <strain evidence="8 9">GH-12</strain>
    </source>
</reference>
<evidence type="ECO:0000313" key="8">
    <source>
        <dbReference type="EMBL" id="KAK7024498.1"/>
    </source>
</evidence>
<comment type="caution">
    <text evidence="8">The sequence shown here is derived from an EMBL/GenBank/DDBJ whole genome shotgun (WGS) entry which is preliminary data.</text>
</comment>
<dbReference type="Proteomes" id="UP001383192">
    <property type="component" value="Unassembled WGS sequence"/>
</dbReference>
<dbReference type="GO" id="GO:0016491">
    <property type="term" value="F:oxidoreductase activity"/>
    <property type="evidence" value="ECO:0007669"/>
    <property type="project" value="UniProtKB-KW"/>
</dbReference>